<evidence type="ECO:0000256" key="1">
    <source>
        <dbReference type="SAM" id="SignalP"/>
    </source>
</evidence>
<dbReference type="Gene3D" id="2.60.120.200">
    <property type="match status" value="1"/>
</dbReference>
<dbReference type="GO" id="GO:0005975">
    <property type="term" value="P:carbohydrate metabolic process"/>
    <property type="evidence" value="ECO:0007669"/>
    <property type="project" value="InterPro"/>
</dbReference>
<dbReference type="PANTHER" id="PTHR38121">
    <property type="entry name" value="GH16 DOMAIN-CONTAINING PROTEIN"/>
    <property type="match status" value="1"/>
</dbReference>
<dbReference type="GO" id="GO:0004553">
    <property type="term" value="F:hydrolase activity, hydrolyzing O-glycosyl compounds"/>
    <property type="evidence" value="ECO:0007669"/>
    <property type="project" value="InterPro"/>
</dbReference>
<evidence type="ECO:0000259" key="2">
    <source>
        <dbReference type="PROSITE" id="PS51762"/>
    </source>
</evidence>
<feature type="chain" id="PRO_5041403270" evidence="1">
    <location>
        <begin position="24"/>
        <end position="401"/>
    </location>
</feature>
<reference evidence="3" key="1">
    <citation type="submission" date="2022-07" db="EMBL/GenBank/DDBJ databases">
        <title>Fungi with potential for degradation of polypropylene.</title>
        <authorList>
            <person name="Gostincar C."/>
        </authorList>
    </citation>
    <scope>NUCLEOTIDE SEQUENCE</scope>
    <source>
        <strain evidence="3">EXF-13287</strain>
    </source>
</reference>
<keyword evidence="4" id="KW-1185">Reference proteome</keyword>
<proteinExistence type="predicted"/>
<comment type="caution">
    <text evidence="3">The sequence shown here is derived from an EMBL/GenBank/DDBJ whole genome shotgun (WGS) entry which is preliminary data.</text>
</comment>
<organism evidence="3 4">
    <name type="scientific">Coniochaeta hoffmannii</name>
    <dbReference type="NCBI Taxonomy" id="91930"/>
    <lineage>
        <taxon>Eukaryota</taxon>
        <taxon>Fungi</taxon>
        <taxon>Dikarya</taxon>
        <taxon>Ascomycota</taxon>
        <taxon>Pezizomycotina</taxon>
        <taxon>Sordariomycetes</taxon>
        <taxon>Sordariomycetidae</taxon>
        <taxon>Coniochaetales</taxon>
        <taxon>Coniochaetaceae</taxon>
        <taxon>Coniochaeta</taxon>
    </lineage>
</organism>
<dbReference type="InterPro" id="IPR013320">
    <property type="entry name" value="ConA-like_dom_sf"/>
</dbReference>
<accession>A0AA38VV71</accession>
<gene>
    <name evidence="3" type="ORF">NKR19_g4634</name>
</gene>
<feature type="domain" description="GH16" evidence="2">
    <location>
        <begin position="58"/>
        <end position="318"/>
    </location>
</feature>
<feature type="signal peptide" evidence="1">
    <location>
        <begin position="1"/>
        <end position="23"/>
    </location>
</feature>
<dbReference type="PANTHER" id="PTHR38121:SF4">
    <property type="entry name" value="GH16 DOMAIN-CONTAINING PROTEIN-RELATED"/>
    <property type="match status" value="1"/>
</dbReference>
<evidence type="ECO:0000313" key="4">
    <source>
        <dbReference type="Proteomes" id="UP001174691"/>
    </source>
</evidence>
<dbReference type="CDD" id="cd00413">
    <property type="entry name" value="Glyco_hydrolase_16"/>
    <property type="match status" value="1"/>
</dbReference>
<dbReference type="InterPro" id="IPR000757">
    <property type="entry name" value="Beta-glucanase-like"/>
</dbReference>
<name>A0AA38VV71_9PEZI</name>
<evidence type="ECO:0000313" key="3">
    <source>
        <dbReference type="EMBL" id="KAJ9152191.1"/>
    </source>
</evidence>
<dbReference type="Proteomes" id="UP001174691">
    <property type="component" value="Unassembled WGS sequence"/>
</dbReference>
<dbReference type="SUPFAM" id="SSF49899">
    <property type="entry name" value="Concanavalin A-like lectins/glucanases"/>
    <property type="match status" value="1"/>
</dbReference>
<dbReference type="AlphaFoldDB" id="A0AA38VV71"/>
<keyword evidence="1" id="KW-0732">Signal</keyword>
<dbReference type="EMBL" id="JANBVN010000059">
    <property type="protein sequence ID" value="KAJ9152191.1"/>
    <property type="molecule type" value="Genomic_DNA"/>
</dbReference>
<dbReference type="Pfam" id="PF00722">
    <property type="entry name" value="Glyco_hydro_16"/>
    <property type="match status" value="1"/>
</dbReference>
<sequence length="401" mass="43187">MSRPTIIPPLVLLLSANLPFTTAAPSLTDDSKCACYLTNGTASNFFTHHKFFDFRNLHQYQGMPDPLDDPDASAAASLTSDFFATADWNSSWTVQNWNNSGGARSDASVLRVNSPNNVYIEKNGDPSPSSETYLTLRTQRMGDFQTAAELESNSTGYHFLSVRMLARTTGSAGAVTALFTYRKADPSSSSAGGEDRVQEADLEVITRDPRDLVHYTNQPSVSATSGDVVPDATRNVTLPGGLEWSDWAVHRLDWTPSQSTWYVDGVQTANISFQVPRDPAQLILNSWSDGGQWTGNMSVGDAAFLQIQWLDMVYNSTDEGGVTKQKKKGLLLKGRADAGVGEGCKAVCSVDETSKTGTPVILWTSGAGSVPSPGQINAGPGSRLAGWMPLGMILGMVYMSF</sequence>
<dbReference type="PROSITE" id="PS51762">
    <property type="entry name" value="GH16_2"/>
    <property type="match status" value="1"/>
</dbReference>
<protein>
    <submittedName>
        <fullName evidence="3">Concanavalin A-like lectin/glucanase</fullName>
    </submittedName>
</protein>